<dbReference type="PROSITE" id="PS50850">
    <property type="entry name" value="MFS"/>
    <property type="match status" value="1"/>
</dbReference>
<dbReference type="AlphaFoldDB" id="A0A4P6EVP7"/>
<keyword evidence="3" id="KW-1003">Cell membrane</keyword>
<dbReference type="InterPro" id="IPR036259">
    <property type="entry name" value="MFS_trans_sf"/>
</dbReference>
<dbReference type="PRINTS" id="PR01035">
    <property type="entry name" value="TCRTETA"/>
</dbReference>
<organism evidence="9 10">
    <name type="scientific">Paenibacillus protaetiae</name>
    <dbReference type="NCBI Taxonomy" id="2509456"/>
    <lineage>
        <taxon>Bacteria</taxon>
        <taxon>Bacillati</taxon>
        <taxon>Bacillota</taxon>
        <taxon>Bacilli</taxon>
        <taxon>Bacillales</taxon>
        <taxon>Paenibacillaceae</taxon>
        <taxon>Paenibacillus</taxon>
    </lineage>
</organism>
<evidence type="ECO:0000259" key="8">
    <source>
        <dbReference type="PROSITE" id="PS50850"/>
    </source>
</evidence>
<evidence type="ECO:0000256" key="2">
    <source>
        <dbReference type="ARBA" id="ARBA00022448"/>
    </source>
</evidence>
<evidence type="ECO:0000256" key="3">
    <source>
        <dbReference type="ARBA" id="ARBA00022475"/>
    </source>
</evidence>
<dbReference type="PANTHER" id="PTHR43414:SF6">
    <property type="entry name" value="MULTIDRUG RESISTANCE PROTEIN MDTG"/>
    <property type="match status" value="1"/>
</dbReference>
<keyword evidence="5 7" id="KW-1133">Transmembrane helix</keyword>
<feature type="transmembrane region" description="Helical" evidence="7">
    <location>
        <begin position="45"/>
        <end position="65"/>
    </location>
</feature>
<feature type="transmembrane region" description="Helical" evidence="7">
    <location>
        <begin position="369"/>
        <end position="388"/>
    </location>
</feature>
<evidence type="ECO:0000256" key="1">
    <source>
        <dbReference type="ARBA" id="ARBA00004651"/>
    </source>
</evidence>
<reference evidence="9 10" key="1">
    <citation type="submission" date="2019-01" db="EMBL/GenBank/DDBJ databases">
        <title>Genome sequencing of strain FW100M-2.</title>
        <authorList>
            <person name="Heo J."/>
            <person name="Kim S.-J."/>
            <person name="Kim J.-S."/>
            <person name="Hong S.-B."/>
            <person name="Kwon S.-W."/>
        </authorList>
    </citation>
    <scope>NUCLEOTIDE SEQUENCE [LARGE SCALE GENOMIC DNA]</scope>
    <source>
        <strain evidence="9 10">FW100M-2</strain>
    </source>
</reference>
<dbReference type="RefSeq" id="WP_129438627.1">
    <property type="nucleotide sequence ID" value="NZ_CP035492.1"/>
</dbReference>
<dbReference type="GO" id="GO:0022857">
    <property type="term" value="F:transmembrane transporter activity"/>
    <property type="evidence" value="ECO:0007669"/>
    <property type="project" value="InterPro"/>
</dbReference>
<dbReference type="InterPro" id="IPR020846">
    <property type="entry name" value="MFS_dom"/>
</dbReference>
<feature type="transmembrane region" description="Helical" evidence="7">
    <location>
        <begin position="213"/>
        <end position="235"/>
    </location>
</feature>
<protein>
    <submittedName>
        <fullName evidence="9">MFS transporter</fullName>
    </submittedName>
</protein>
<dbReference type="GO" id="GO:0005886">
    <property type="term" value="C:plasma membrane"/>
    <property type="evidence" value="ECO:0007669"/>
    <property type="project" value="UniProtKB-SubCell"/>
</dbReference>
<dbReference type="OrthoDB" id="65739at2"/>
<dbReference type="Pfam" id="PF07690">
    <property type="entry name" value="MFS_1"/>
    <property type="match status" value="1"/>
</dbReference>
<feature type="transmembrane region" description="Helical" evidence="7">
    <location>
        <begin position="77"/>
        <end position="95"/>
    </location>
</feature>
<evidence type="ECO:0000256" key="4">
    <source>
        <dbReference type="ARBA" id="ARBA00022692"/>
    </source>
</evidence>
<keyword evidence="2" id="KW-0813">Transport</keyword>
<feature type="domain" description="Major facilitator superfamily (MFS) profile" evidence="8">
    <location>
        <begin position="7"/>
        <end position="391"/>
    </location>
</feature>
<evidence type="ECO:0000313" key="9">
    <source>
        <dbReference type="EMBL" id="QAY65759.1"/>
    </source>
</evidence>
<dbReference type="Proteomes" id="UP000293568">
    <property type="component" value="Chromosome"/>
</dbReference>
<keyword evidence="10" id="KW-1185">Reference proteome</keyword>
<dbReference type="KEGG" id="pprt:ET464_04560"/>
<feature type="transmembrane region" description="Helical" evidence="7">
    <location>
        <begin position="247"/>
        <end position="267"/>
    </location>
</feature>
<keyword evidence="4 7" id="KW-0812">Transmembrane</keyword>
<evidence type="ECO:0000256" key="5">
    <source>
        <dbReference type="ARBA" id="ARBA00022989"/>
    </source>
</evidence>
<accession>A0A4P6EVP7</accession>
<feature type="transmembrane region" description="Helical" evidence="7">
    <location>
        <begin position="131"/>
        <end position="153"/>
    </location>
</feature>
<sequence length="414" mass="43882">MEHWKRNLYILWIGLFLNHMAYTLSVPFFPLFLQNNLGIHSGVEAWAGVSISISFLISGLCAPFWGSLADKYGSKLMLFRSGVGLALAHLANFFVQDPLTFILVRVFQGLMAGFSPASVALVGTNTPEKHVGYALGVISTSTAAGGILGPLAGGVLSHWIGLRGCFIASFAITLISAFIILAVKEVHKRSTGRRPSVWQDLKQAGSTPGLLRIYGLILLVSTSVLILEPLLTIYVVQIGGSADNATLSSGIVFSAVGVATVLMGPRWGKIGGRIGYEKTLLVGLIGGGIGNILQLAVHQLAGFGILRFVYGLFFAAVYPALNALIIQYADKDFRGRAVSLSQSSNQFGIVAGPLLGGFLGGWIGIPYVFLLTGIVLLLAAWRVWAAYVSRSRKPEAAEGSALAGTSSAGSQEQI</sequence>
<dbReference type="InterPro" id="IPR001958">
    <property type="entry name" value="Tet-R_TetA/multi-R_MdtG-like"/>
</dbReference>
<dbReference type="EMBL" id="CP035492">
    <property type="protein sequence ID" value="QAY65759.1"/>
    <property type="molecule type" value="Genomic_DNA"/>
</dbReference>
<comment type="subcellular location">
    <subcellularLocation>
        <location evidence="1">Cell membrane</location>
        <topology evidence="1">Multi-pass membrane protein</topology>
    </subcellularLocation>
</comment>
<gene>
    <name evidence="9" type="ORF">ET464_04560</name>
</gene>
<feature type="transmembrane region" description="Helical" evidence="7">
    <location>
        <begin position="159"/>
        <end position="183"/>
    </location>
</feature>
<feature type="transmembrane region" description="Helical" evidence="7">
    <location>
        <begin position="347"/>
        <end position="363"/>
    </location>
</feature>
<name>A0A4P6EVP7_9BACL</name>
<dbReference type="SUPFAM" id="SSF103473">
    <property type="entry name" value="MFS general substrate transporter"/>
    <property type="match status" value="1"/>
</dbReference>
<feature type="transmembrane region" description="Helical" evidence="7">
    <location>
        <begin position="9"/>
        <end position="33"/>
    </location>
</feature>
<evidence type="ECO:0000256" key="7">
    <source>
        <dbReference type="SAM" id="Phobius"/>
    </source>
</evidence>
<dbReference type="PANTHER" id="PTHR43414">
    <property type="entry name" value="MULTIDRUG RESISTANCE PROTEIN MDTG"/>
    <property type="match status" value="1"/>
</dbReference>
<feature type="transmembrane region" description="Helical" evidence="7">
    <location>
        <begin position="101"/>
        <end position="124"/>
    </location>
</feature>
<evidence type="ECO:0000313" key="10">
    <source>
        <dbReference type="Proteomes" id="UP000293568"/>
    </source>
</evidence>
<evidence type="ECO:0000256" key="6">
    <source>
        <dbReference type="ARBA" id="ARBA00023136"/>
    </source>
</evidence>
<dbReference type="Gene3D" id="1.20.1250.20">
    <property type="entry name" value="MFS general substrate transporter like domains"/>
    <property type="match status" value="2"/>
</dbReference>
<feature type="transmembrane region" description="Helical" evidence="7">
    <location>
        <begin position="279"/>
        <end position="297"/>
    </location>
</feature>
<keyword evidence="6 7" id="KW-0472">Membrane</keyword>
<proteinExistence type="predicted"/>
<feature type="transmembrane region" description="Helical" evidence="7">
    <location>
        <begin position="303"/>
        <end position="326"/>
    </location>
</feature>
<dbReference type="InterPro" id="IPR011701">
    <property type="entry name" value="MFS"/>
</dbReference>